<feature type="domain" description="PPM-type phosphatase" evidence="1">
    <location>
        <begin position="3"/>
        <end position="231"/>
    </location>
</feature>
<evidence type="ECO:0000259" key="1">
    <source>
        <dbReference type="PROSITE" id="PS51746"/>
    </source>
</evidence>
<gene>
    <name evidence="2" type="primary">stp</name>
    <name evidence="2" type="ORF">NCTC13150_00748</name>
</gene>
<dbReference type="InterPro" id="IPR036457">
    <property type="entry name" value="PPM-type-like_dom_sf"/>
</dbReference>
<proteinExistence type="predicted"/>
<organism evidence="2 3">
    <name type="scientific">Urinicoccus massiliensis</name>
    <dbReference type="NCBI Taxonomy" id="1723382"/>
    <lineage>
        <taxon>Bacteria</taxon>
        <taxon>Bacillati</taxon>
        <taxon>Bacillota</taxon>
        <taxon>Tissierellia</taxon>
        <taxon>Tissierellales</taxon>
        <taxon>Peptoniphilaceae</taxon>
        <taxon>Urinicoccus</taxon>
    </lineage>
</organism>
<evidence type="ECO:0000313" key="3">
    <source>
        <dbReference type="Proteomes" id="UP000377798"/>
    </source>
</evidence>
<dbReference type="SUPFAM" id="SSF81606">
    <property type="entry name" value="PP2C-like"/>
    <property type="match status" value="1"/>
</dbReference>
<keyword evidence="3" id="KW-1185">Reference proteome</keyword>
<dbReference type="NCBIfam" id="NF033484">
    <property type="entry name" value="Stp1_PP2C_phos"/>
    <property type="match status" value="1"/>
</dbReference>
<keyword evidence="2" id="KW-0378">Hydrolase</keyword>
<dbReference type="PANTHER" id="PTHR47992">
    <property type="entry name" value="PROTEIN PHOSPHATASE"/>
    <property type="match status" value="1"/>
</dbReference>
<dbReference type="InterPro" id="IPR001932">
    <property type="entry name" value="PPM-type_phosphatase-like_dom"/>
</dbReference>
<dbReference type="CDD" id="cd00143">
    <property type="entry name" value="PP2Cc"/>
    <property type="match status" value="1"/>
</dbReference>
<dbReference type="Pfam" id="PF13672">
    <property type="entry name" value="PP2C_2"/>
    <property type="match status" value="1"/>
</dbReference>
<comment type="caution">
    <text evidence="2">The sequence shown here is derived from an EMBL/GenBank/DDBJ whole genome shotgun (WGS) entry which is preliminary data.</text>
</comment>
<protein>
    <submittedName>
        <fullName evidence="2">Serine/threonine phosphatase stp</fullName>
        <ecNumber evidence="2">3.1.3.16</ecNumber>
    </submittedName>
</protein>
<sequence>MIAYGATNVGKVRKNNEDAFKISNKDKIYLLADGMGGHLGGEFASSMAVQELEKLLVDVKDKAEIKEAIEEVNRKIYQKSLEDENLSGMGTTLSLIKILDDHLYFANIGDSRIYCLKGKDLIQLTIDDSYVNYLLEVGAITSDQAKDHPKKNVLLKALGTTEDIEVFIQEVQWEEDDLYLLCSDGLTNMLEEEEIQEIISSNEAEKAVDLLINQALDRGGKDNITVIVLTIKGGAQ</sequence>
<reference evidence="2 3" key="1">
    <citation type="submission" date="2019-02" db="EMBL/GenBank/DDBJ databases">
        <authorList>
            <consortium name="Pathogen Informatics"/>
        </authorList>
    </citation>
    <scope>NUCLEOTIDE SEQUENCE [LARGE SCALE GENOMIC DNA]</scope>
    <source>
        <strain evidence="2 3">3012STDY7089603</strain>
    </source>
</reference>
<dbReference type="Proteomes" id="UP000377798">
    <property type="component" value="Unassembled WGS sequence"/>
</dbReference>
<dbReference type="Gene3D" id="3.60.40.10">
    <property type="entry name" value="PPM-type phosphatase domain"/>
    <property type="match status" value="1"/>
</dbReference>
<dbReference type="EMBL" id="CAACYI010000001">
    <property type="protein sequence ID" value="VFB16230.1"/>
    <property type="molecule type" value="Genomic_DNA"/>
</dbReference>
<dbReference type="AlphaFoldDB" id="A0A8H2M8G7"/>
<dbReference type="SMART" id="SM00331">
    <property type="entry name" value="PP2C_SIG"/>
    <property type="match status" value="1"/>
</dbReference>
<evidence type="ECO:0000313" key="2">
    <source>
        <dbReference type="EMBL" id="VFB16230.1"/>
    </source>
</evidence>
<dbReference type="GO" id="GO:0004722">
    <property type="term" value="F:protein serine/threonine phosphatase activity"/>
    <property type="evidence" value="ECO:0007669"/>
    <property type="project" value="UniProtKB-EC"/>
</dbReference>
<accession>A0A8H2M8G7</accession>
<dbReference type="PROSITE" id="PS51746">
    <property type="entry name" value="PPM_2"/>
    <property type="match status" value="1"/>
</dbReference>
<dbReference type="RefSeq" id="WP_131748789.1">
    <property type="nucleotide sequence ID" value="NZ_CAACYI010000001.1"/>
</dbReference>
<dbReference type="SMART" id="SM00332">
    <property type="entry name" value="PP2Cc"/>
    <property type="match status" value="1"/>
</dbReference>
<dbReference type="EC" id="3.1.3.16" evidence="2"/>
<dbReference type="InterPro" id="IPR015655">
    <property type="entry name" value="PP2C"/>
</dbReference>
<name>A0A8H2M8G7_9FIRM</name>